<dbReference type="Proteomes" id="UP000601435">
    <property type="component" value="Unassembled WGS sequence"/>
</dbReference>
<evidence type="ECO:0000313" key="2">
    <source>
        <dbReference type="Proteomes" id="UP000601435"/>
    </source>
</evidence>
<accession>A0A812LYA6</accession>
<dbReference type="OrthoDB" id="431720at2759"/>
<comment type="caution">
    <text evidence="1">The sequence shown here is derived from an EMBL/GenBank/DDBJ whole genome shotgun (WGS) entry which is preliminary data.</text>
</comment>
<organism evidence="1 2">
    <name type="scientific">Symbiodinium necroappetens</name>
    <dbReference type="NCBI Taxonomy" id="1628268"/>
    <lineage>
        <taxon>Eukaryota</taxon>
        <taxon>Sar</taxon>
        <taxon>Alveolata</taxon>
        <taxon>Dinophyceae</taxon>
        <taxon>Suessiales</taxon>
        <taxon>Symbiodiniaceae</taxon>
        <taxon>Symbiodinium</taxon>
    </lineage>
</organism>
<gene>
    <name evidence="1" type="ORF">SNEC2469_LOCUS5025</name>
</gene>
<protein>
    <submittedName>
        <fullName evidence="1">Uncharacterized protein</fullName>
    </submittedName>
</protein>
<sequence>MTVASGAMVSAGWIHEGLSVVGNMHAAASTFAYEVLKCFKVSATERFSAKLRKIRGRSDIQSSVEERGYVNAGVVLGREYGKDLRRGRMLQAETLARNQLEPRSSVPSANLMPLGQGSEDSALFAAPQAPEAVRERYRPQMERPLRTMVSSKVLGQLQEDAFGATGHRCQTEMMIMTLLAVWNGSSGFLIGRDSCPALPGPAGVMSVIIPTTFVPTTEQECRFCHNCNDLPLPEHCDLCHFDIFVCFDHCA</sequence>
<reference evidence="1" key="1">
    <citation type="submission" date="2021-02" db="EMBL/GenBank/DDBJ databases">
        <authorList>
            <person name="Dougan E. K."/>
            <person name="Rhodes N."/>
            <person name="Thang M."/>
            <person name="Chan C."/>
        </authorList>
    </citation>
    <scope>NUCLEOTIDE SEQUENCE</scope>
</reference>
<evidence type="ECO:0000313" key="1">
    <source>
        <dbReference type="EMBL" id="CAE7248897.1"/>
    </source>
</evidence>
<keyword evidence="2" id="KW-1185">Reference proteome</keyword>
<dbReference type="EMBL" id="CAJNJA010009637">
    <property type="protein sequence ID" value="CAE7248897.1"/>
    <property type="molecule type" value="Genomic_DNA"/>
</dbReference>
<proteinExistence type="predicted"/>
<name>A0A812LYA6_9DINO</name>
<dbReference type="AlphaFoldDB" id="A0A812LYA6"/>